<proteinExistence type="predicted"/>
<keyword evidence="1" id="KW-0732">Signal</keyword>
<evidence type="ECO:0008006" key="4">
    <source>
        <dbReference type="Google" id="ProtNLM"/>
    </source>
</evidence>
<dbReference type="RefSeq" id="WP_096405365.1">
    <property type="nucleotide sequence ID" value="NZ_AP014597.1"/>
</dbReference>
<gene>
    <name evidence="2" type="ORF">PIOMA14_I_0938</name>
</gene>
<evidence type="ECO:0000313" key="2">
    <source>
        <dbReference type="EMBL" id="BAU17446.1"/>
    </source>
</evidence>
<accession>A0A0S3UIY8</accession>
<name>A0A0S3UIY8_PREIN</name>
<feature type="signal peptide" evidence="1">
    <location>
        <begin position="1"/>
        <end position="25"/>
    </location>
</feature>
<evidence type="ECO:0000313" key="3">
    <source>
        <dbReference type="Proteomes" id="UP000217431"/>
    </source>
</evidence>
<dbReference type="EMBL" id="AP014597">
    <property type="protein sequence ID" value="BAU17446.1"/>
    <property type="molecule type" value="Genomic_DNA"/>
</dbReference>
<feature type="chain" id="PRO_5006619924" description="T9SS C-terminal target domain-containing protein" evidence="1">
    <location>
        <begin position="26"/>
        <end position="176"/>
    </location>
</feature>
<organism evidence="2 3">
    <name type="scientific">Prevotella intermedia</name>
    <dbReference type="NCBI Taxonomy" id="28131"/>
    <lineage>
        <taxon>Bacteria</taxon>
        <taxon>Pseudomonadati</taxon>
        <taxon>Bacteroidota</taxon>
        <taxon>Bacteroidia</taxon>
        <taxon>Bacteroidales</taxon>
        <taxon>Prevotellaceae</taxon>
        <taxon>Prevotella</taxon>
    </lineage>
</organism>
<reference evidence="2 3" key="1">
    <citation type="journal article" date="2016" name="DNA Res.">
        <title>The complete genome sequencing of Prevotella intermedia strain OMA14 and a subsequent fine-scale, intra-species genomic comparison reveal an unusual amplification of conjugative and mobile transposons and identify a novel Prevotella-lineage-specific repeat.</title>
        <authorList>
            <person name="Naito M."/>
            <person name="Ogura Y."/>
            <person name="Itoh T."/>
            <person name="Shoji M."/>
            <person name="Okamoto M."/>
            <person name="Hayashi T."/>
            <person name="Nakayama K."/>
        </authorList>
    </citation>
    <scope>NUCLEOTIDE SEQUENCE [LARGE SCALE GENOMIC DNA]</scope>
    <source>
        <strain evidence="2 3">OMA14</strain>
    </source>
</reference>
<sequence>MKVKTKLLFTLVLGLWSGALSLVNASVAQNKSQDESEKSLCLVVKLQAGGESIFFLGENPKLSYFADSLAVVYHDQQLNFALEDLKDYHFEEREPAGIGQIKEQGVQQGQTNFSQGLAVFRNYPGGSKITVFTSEGRRVATVVTDKEGCAQLDMREQPAGIYIINVGKRSFKWLKN</sequence>
<protein>
    <recommendedName>
        <fullName evidence="4">T9SS C-terminal target domain-containing protein</fullName>
    </recommendedName>
</protein>
<evidence type="ECO:0000256" key="1">
    <source>
        <dbReference type="SAM" id="SignalP"/>
    </source>
</evidence>
<dbReference type="Proteomes" id="UP000217431">
    <property type="component" value="Chromosome I"/>
</dbReference>
<dbReference type="AlphaFoldDB" id="A0A0S3UIY8"/>